<evidence type="ECO:0000313" key="3">
    <source>
        <dbReference type="Proteomes" id="UP001295444"/>
    </source>
</evidence>
<dbReference type="Proteomes" id="UP001295444">
    <property type="component" value="Chromosome 05"/>
</dbReference>
<accession>A0AAD1W6V7</accession>
<dbReference type="EMBL" id="OW240916">
    <property type="protein sequence ID" value="CAH2296276.1"/>
    <property type="molecule type" value="Genomic_DNA"/>
</dbReference>
<reference evidence="2" key="1">
    <citation type="submission" date="2022-03" db="EMBL/GenBank/DDBJ databases">
        <authorList>
            <person name="Alioto T."/>
            <person name="Alioto T."/>
            <person name="Gomez Garrido J."/>
        </authorList>
    </citation>
    <scope>NUCLEOTIDE SEQUENCE</scope>
</reference>
<proteinExistence type="predicted"/>
<gene>
    <name evidence="2" type="ORF">PECUL_23A005164</name>
</gene>
<protein>
    <submittedName>
        <fullName evidence="2">Uncharacterized protein</fullName>
    </submittedName>
</protein>
<sequence length="215" mass="24752">MVAEGFEWTSVQYRVKLKKLKGQYKKIKDASSRNGNSQSTWRWYNAIDAIYCQRPANQGREGCLDSVSALLESIMEPVAVHFQIQLRASSVMRAFDDDGPSKSFSSASMMDSTPTQPKITPNAPRHQHTGDRRWLQLDVRTVMEEMRAADERQQERMENLSERWVHALRQHSREARHQEAEMEELATFNQSFLCVLLQLVQVLGGSRDPMSPPRQ</sequence>
<dbReference type="AlphaFoldDB" id="A0AAD1W6V7"/>
<name>A0AAD1W6V7_PELCU</name>
<organism evidence="2 3">
    <name type="scientific">Pelobates cultripes</name>
    <name type="common">Western spadefoot toad</name>
    <dbReference type="NCBI Taxonomy" id="61616"/>
    <lineage>
        <taxon>Eukaryota</taxon>
        <taxon>Metazoa</taxon>
        <taxon>Chordata</taxon>
        <taxon>Craniata</taxon>
        <taxon>Vertebrata</taxon>
        <taxon>Euteleostomi</taxon>
        <taxon>Amphibia</taxon>
        <taxon>Batrachia</taxon>
        <taxon>Anura</taxon>
        <taxon>Pelobatoidea</taxon>
        <taxon>Pelobatidae</taxon>
        <taxon>Pelobates</taxon>
    </lineage>
</organism>
<evidence type="ECO:0000313" key="2">
    <source>
        <dbReference type="EMBL" id="CAH2296276.1"/>
    </source>
</evidence>
<evidence type="ECO:0000256" key="1">
    <source>
        <dbReference type="SAM" id="MobiDB-lite"/>
    </source>
</evidence>
<feature type="region of interest" description="Disordered" evidence="1">
    <location>
        <begin position="98"/>
        <end position="129"/>
    </location>
</feature>
<feature type="compositionally biased region" description="Low complexity" evidence="1">
    <location>
        <begin position="101"/>
        <end position="112"/>
    </location>
</feature>
<keyword evidence="3" id="KW-1185">Reference proteome</keyword>